<gene>
    <name evidence="12" type="ORF">MBSD_n1081</name>
</gene>
<name>A0A0K8QLH9_9GAMM</name>
<feature type="binding site" description="axial binding residue" evidence="9">
    <location>
        <position position="317"/>
    </location>
    <ligand>
        <name>heme c</name>
        <dbReference type="ChEBI" id="CHEBI:61717"/>
        <label>2</label>
    </ligand>
    <ligandPart>
        <name>Fe</name>
        <dbReference type="ChEBI" id="CHEBI:18248"/>
    </ligandPart>
</feature>
<dbReference type="InterPro" id="IPR026259">
    <property type="entry name" value="MauG/Cytc_peroxidase"/>
</dbReference>
<evidence type="ECO:0000256" key="2">
    <source>
        <dbReference type="ARBA" id="ARBA00022617"/>
    </source>
</evidence>
<dbReference type="GO" id="GO:0020037">
    <property type="term" value="F:heme binding"/>
    <property type="evidence" value="ECO:0007669"/>
    <property type="project" value="InterPro"/>
</dbReference>
<keyword evidence="3 9" id="KW-0479">Metal-binding</keyword>
<feature type="binding site" description="axial binding residue" evidence="9">
    <location>
        <position position="88"/>
    </location>
    <ligand>
        <name>heme c</name>
        <dbReference type="ChEBI" id="CHEBI:61717"/>
        <label>1</label>
    </ligand>
    <ligandPart>
        <name>Fe</name>
        <dbReference type="ChEBI" id="CHEBI:18248"/>
    </ligandPart>
</feature>
<keyword evidence="2 8" id="KW-0349">Heme</keyword>
<dbReference type="Gene3D" id="1.10.760.10">
    <property type="entry name" value="Cytochrome c-like domain"/>
    <property type="match status" value="2"/>
</dbReference>
<sequence>MTHVNTGRRRRATLAAFPTVHRLMRPVLLAALLSLASAAGAAEWQALPMVAPAPADNPTTPEKALLGKMLFFDTRLSSTGTVACASCHNVMEGGDDHRPTSMGVHGQLGGRNAPTVWNAAFLSVQFWDGRAPSLEEQAKGPIVNPSEMGMPKMELAVDRMRRIGGYLPYFRRAFGASATIDADSIARAIAAYERTLITPDSAYDRYARGDKSALSAQQRRGMQAFADVGCTACHSGPNFSGPALPQGTGFFQKFPTYTNNPYVARYRLLDDGGRATVTGKPEDQNLWRVPGLRNLVYTAPYFHNGLVQTLPEAVKVMASTQLDKQLDDAQAADIAAFLESLTGPFPAQSMPQLPPTPGDMLH</sequence>
<dbReference type="InterPro" id="IPR036909">
    <property type="entry name" value="Cyt_c-like_dom_sf"/>
</dbReference>
<keyword evidence="13" id="KW-1185">Reference proteome</keyword>
<keyword evidence="7 9" id="KW-0408">Iron</keyword>
<evidence type="ECO:0000256" key="10">
    <source>
        <dbReference type="SAM" id="SignalP"/>
    </source>
</evidence>
<dbReference type="PANTHER" id="PTHR30600:SF7">
    <property type="entry name" value="CYTOCHROME C PEROXIDASE-RELATED"/>
    <property type="match status" value="1"/>
</dbReference>
<dbReference type="AlphaFoldDB" id="A0A0K8QLH9"/>
<dbReference type="GO" id="GO:0046872">
    <property type="term" value="F:metal ion binding"/>
    <property type="evidence" value="ECO:0007669"/>
    <property type="project" value="UniProtKB-KW"/>
</dbReference>
<dbReference type="Pfam" id="PF03150">
    <property type="entry name" value="CCP_MauG"/>
    <property type="match status" value="1"/>
</dbReference>
<keyword evidence="4 10" id="KW-0732">Signal</keyword>
<dbReference type="STRING" id="1475481.GCA_000953855_01101"/>
<feature type="binding site" description="covalent" evidence="8">
    <location>
        <position position="84"/>
    </location>
    <ligand>
        <name>heme c</name>
        <dbReference type="ChEBI" id="CHEBI:61717"/>
        <label>1</label>
    </ligand>
</feature>
<dbReference type="InterPro" id="IPR004852">
    <property type="entry name" value="Di-haem_cyt_c_peroxidsae"/>
</dbReference>
<dbReference type="PANTHER" id="PTHR30600">
    <property type="entry name" value="CYTOCHROME C PEROXIDASE-RELATED"/>
    <property type="match status" value="1"/>
</dbReference>
<dbReference type="EMBL" id="DF970177">
    <property type="protein sequence ID" value="GAP65790.1"/>
    <property type="molecule type" value="Genomic_DNA"/>
</dbReference>
<feature type="chain" id="PRO_5005514868" evidence="10">
    <location>
        <begin position="42"/>
        <end position="362"/>
    </location>
</feature>
<evidence type="ECO:0000256" key="4">
    <source>
        <dbReference type="ARBA" id="ARBA00022729"/>
    </source>
</evidence>
<dbReference type="GO" id="GO:0042597">
    <property type="term" value="C:periplasmic space"/>
    <property type="evidence" value="ECO:0007669"/>
    <property type="project" value="UniProtKB-SubCell"/>
</dbReference>
<feature type="binding site" description="axial binding residue" evidence="9">
    <location>
        <position position="234"/>
    </location>
    <ligand>
        <name>heme c</name>
        <dbReference type="ChEBI" id="CHEBI:61717"/>
        <label>2</label>
    </ligand>
    <ligandPart>
        <name>Fe</name>
        <dbReference type="ChEBI" id="CHEBI:18248"/>
    </ligandPart>
</feature>
<comment type="PTM">
    <text evidence="8">Binds 2 heme groups per subunit.</text>
</comment>
<dbReference type="PIRSF" id="PIRSF000294">
    <property type="entry name" value="Cytochrome-c_peroxidase"/>
    <property type="match status" value="1"/>
</dbReference>
<evidence type="ECO:0000256" key="9">
    <source>
        <dbReference type="PIRSR" id="PIRSR000294-2"/>
    </source>
</evidence>
<dbReference type="PROSITE" id="PS51007">
    <property type="entry name" value="CYTC"/>
    <property type="match status" value="2"/>
</dbReference>
<feature type="binding site" description="covalent" evidence="8">
    <location>
        <position position="87"/>
    </location>
    <ligand>
        <name>heme c</name>
        <dbReference type="ChEBI" id="CHEBI:61717"/>
        <label>1</label>
    </ligand>
</feature>
<dbReference type="InterPro" id="IPR009056">
    <property type="entry name" value="Cyt_c-like_dom"/>
</dbReference>
<keyword evidence="12" id="KW-0575">Peroxidase</keyword>
<keyword evidence="6" id="KW-0560">Oxidoreductase</keyword>
<comment type="subcellular location">
    <subcellularLocation>
        <location evidence="1">Periplasm</location>
    </subcellularLocation>
</comment>
<dbReference type="InterPro" id="IPR051395">
    <property type="entry name" value="Cytochrome_c_Peroxidase/MauG"/>
</dbReference>
<keyword evidence="5" id="KW-0574">Periplasm</keyword>
<feature type="signal peptide" evidence="10">
    <location>
        <begin position="1"/>
        <end position="41"/>
    </location>
</feature>
<evidence type="ECO:0000313" key="12">
    <source>
        <dbReference type="EMBL" id="GAP65790.1"/>
    </source>
</evidence>
<comment type="cofactor">
    <cofactor evidence="8">
        <name>heme</name>
        <dbReference type="ChEBI" id="CHEBI:30413"/>
    </cofactor>
    <text evidence="8">Binds 2 heme groups.</text>
</comment>
<organism evidence="12">
    <name type="scientific">Mizugakiibacter sediminis</name>
    <dbReference type="NCBI Taxonomy" id="1475481"/>
    <lineage>
        <taxon>Bacteria</taxon>
        <taxon>Pseudomonadati</taxon>
        <taxon>Pseudomonadota</taxon>
        <taxon>Gammaproteobacteria</taxon>
        <taxon>Lysobacterales</taxon>
        <taxon>Rhodanobacteraceae</taxon>
        <taxon>Mizugakiibacter</taxon>
    </lineage>
</organism>
<evidence type="ECO:0000256" key="7">
    <source>
        <dbReference type="ARBA" id="ARBA00023004"/>
    </source>
</evidence>
<dbReference type="GO" id="GO:0004130">
    <property type="term" value="F:cytochrome-c peroxidase activity"/>
    <property type="evidence" value="ECO:0007669"/>
    <property type="project" value="TreeGrafter"/>
</dbReference>
<feature type="binding site" description="covalent" evidence="8">
    <location>
        <position position="230"/>
    </location>
    <ligand>
        <name>heme c</name>
        <dbReference type="ChEBI" id="CHEBI:61717"/>
        <label>2</label>
    </ligand>
</feature>
<feature type="domain" description="Cytochrome c" evidence="11">
    <location>
        <begin position="62"/>
        <end position="171"/>
    </location>
</feature>
<evidence type="ECO:0000256" key="1">
    <source>
        <dbReference type="ARBA" id="ARBA00004418"/>
    </source>
</evidence>
<feature type="binding site" description="covalent" evidence="8">
    <location>
        <position position="233"/>
    </location>
    <ligand>
        <name>heme c</name>
        <dbReference type="ChEBI" id="CHEBI:61717"/>
        <label>2</label>
    </ligand>
</feature>
<dbReference type="GO" id="GO:0009055">
    <property type="term" value="F:electron transfer activity"/>
    <property type="evidence" value="ECO:0007669"/>
    <property type="project" value="InterPro"/>
</dbReference>
<accession>A0A0K8QLH9</accession>
<protein>
    <submittedName>
        <fullName evidence="12">Cytochrome c peroxidase</fullName>
    </submittedName>
</protein>
<proteinExistence type="predicted"/>
<evidence type="ECO:0000256" key="8">
    <source>
        <dbReference type="PIRSR" id="PIRSR000294-1"/>
    </source>
</evidence>
<evidence type="ECO:0000259" key="11">
    <source>
        <dbReference type="PROSITE" id="PS51007"/>
    </source>
</evidence>
<dbReference type="Proteomes" id="UP000253740">
    <property type="component" value="Unassembled WGS sequence"/>
</dbReference>
<dbReference type="SUPFAM" id="SSF46626">
    <property type="entry name" value="Cytochrome c"/>
    <property type="match status" value="2"/>
</dbReference>
<evidence type="ECO:0000313" key="13">
    <source>
        <dbReference type="Proteomes" id="UP000253740"/>
    </source>
</evidence>
<evidence type="ECO:0000256" key="3">
    <source>
        <dbReference type="ARBA" id="ARBA00022723"/>
    </source>
</evidence>
<evidence type="ECO:0000256" key="5">
    <source>
        <dbReference type="ARBA" id="ARBA00022764"/>
    </source>
</evidence>
<feature type="domain" description="Cytochrome c" evidence="11">
    <location>
        <begin position="216"/>
        <end position="342"/>
    </location>
</feature>
<evidence type="ECO:0000256" key="6">
    <source>
        <dbReference type="ARBA" id="ARBA00023002"/>
    </source>
</evidence>
<reference evidence="12" key="1">
    <citation type="submission" date="2015-08" db="EMBL/GenBank/DDBJ databases">
        <title>Complete DNA Sequence of Pseudomonas syringae pv. actinidiae, the Causal Agent of Kiwifruit Canker Disease.</title>
        <authorList>
            <person name="Rikkerink E.H.A."/>
            <person name="Fineran P.C."/>
        </authorList>
    </citation>
    <scope>NUCLEOTIDE SEQUENCE</scope>
    <source>
        <strain evidence="12">SkMP5</strain>
    </source>
</reference>